<organism evidence="2 3">
    <name type="scientific">Streptomyces albiaxialis</name>
    <dbReference type="NCBI Taxonomy" id="329523"/>
    <lineage>
        <taxon>Bacteria</taxon>
        <taxon>Bacillati</taxon>
        <taxon>Actinomycetota</taxon>
        <taxon>Actinomycetes</taxon>
        <taxon>Kitasatosporales</taxon>
        <taxon>Streptomycetaceae</taxon>
        <taxon>Streptomyces</taxon>
    </lineage>
</organism>
<sequence>MTRKPVTKRLAAALDRDDQREENGMHPDDRATCHTHQSWAEDCADRHMPLTAGSLLAQARELDRVRYQAAQDHEDPSRSPHGTTTPLEG</sequence>
<proteinExistence type="predicted"/>
<keyword evidence="3" id="KW-1185">Reference proteome</keyword>
<feature type="compositionally biased region" description="Polar residues" evidence="1">
    <location>
        <begin position="80"/>
        <end position="89"/>
    </location>
</feature>
<dbReference type="EMBL" id="BAAAPE010000023">
    <property type="protein sequence ID" value="GAA2100510.1"/>
    <property type="molecule type" value="Genomic_DNA"/>
</dbReference>
<feature type="region of interest" description="Disordered" evidence="1">
    <location>
        <begin position="66"/>
        <end position="89"/>
    </location>
</feature>
<name>A0ABN2WX73_9ACTN</name>
<dbReference type="Proteomes" id="UP001500016">
    <property type="component" value="Unassembled WGS sequence"/>
</dbReference>
<accession>A0ABN2WX73</accession>
<reference evidence="2 3" key="1">
    <citation type="journal article" date="2019" name="Int. J. Syst. Evol. Microbiol.">
        <title>The Global Catalogue of Microorganisms (GCM) 10K type strain sequencing project: providing services to taxonomists for standard genome sequencing and annotation.</title>
        <authorList>
            <consortium name="The Broad Institute Genomics Platform"/>
            <consortium name="The Broad Institute Genome Sequencing Center for Infectious Disease"/>
            <person name="Wu L."/>
            <person name="Ma J."/>
        </authorList>
    </citation>
    <scope>NUCLEOTIDE SEQUENCE [LARGE SCALE GENOMIC DNA]</scope>
    <source>
        <strain evidence="2 3">JCM 15478</strain>
    </source>
</reference>
<evidence type="ECO:0000313" key="3">
    <source>
        <dbReference type="Proteomes" id="UP001500016"/>
    </source>
</evidence>
<feature type="region of interest" description="Disordered" evidence="1">
    <location>
        <begin position="1"/>
        <end position="33"/>
    </location>
</feature>
<dbReference type="RefSeq" id="WP_344534553.1">
    <property type="nucleotide sequence ID" value="NZ_BAAAPE010000023.1"/>
</dbReference>
<gene>
    <name evidence="2" type="ORF">GCM10009801_73100</name>
</gene>
<feature type="compositionally biased region" description="Basic and acidic residues" evidence="1">
    <location>
        <begin position="14"/>
        <end position="32"/>
    </location>
</feature>
<protein>
    <submittedName>
        <fullName evidence="2">Uncharacterized protein</fullName>
    </submittedName>
</protein>
<feature type="compositionally biased region" description="Basic and acidic residues" evidence="1">
    <location>
        <begin position="66"/>
        <end position="78"/>
    </location>
</feature>
<evidence type="ECO:0000313" key="2">
    <source>
        <dbReference type="EMBL" id="GAA2100510.1"/>
    </source>
</evidence>
<evidence type="ECO:0000256" key="1">
    <source>
        <dbReference type="SAM" id="MobiDB-lite"/>
    </source>
</evidence>
<comment type="caution">
    <text evidence="2">The sequence shown here is derived from an EMBL/GenBank/DDBJ whole genome shotgun (WGS) entry which is preliminary data.</text>
</comment>